<sequence>MKAGQATFISGLVLGAALGFSAGHVLVWSSTSKAPPSRDMAETQPVFTSESPFFSTALPIDATNAGDEAFDFTEMIDEDLSFSEMSAPQSGTVYAEAQVPSPAQNGIDEPQTLPPSPASPLTTRSDAANERRLQNLLDSELSDATAEEREIWIDVLRDMPPEDALGVLRMWKKFGPSEMPGGLTFPDSPKVSEPAADVLTPIPPEMLTPLPIEDHGIGDHAIDDQVKTAPSNRMIERLRRARRIVLENLANAYAWGYKRQDPFLARESSVEAEAATEPEAGSSLPRFDFTSGEPVWTGVPLDWAIVDGPAFFEVTDGEQSLFTRCGHFSIDSERRVCLDTPRGRLHLVPEVVVTAEAARIKLSPDGHLSVVDFDGGETELAHLSVATFLNPAGLESLGHGLFAETPESGRPSRSAPSEAGDTLIGIVRQHYLERSNVDAVSEFALLEHIDRVLGTLLPECSTD</sequence>
<dbReference type="Proteomes" id="UP000320496">
    <property type="component" value="Chromosome"/>
</dbReference>
<proteinExistence type="inferred from homology"/>
<keyword evidence="3" id="KW-0975">Bacterial flagellum</keyword>
<dbReference type="GO" id="GO:0009425">
    <property type="term" value="C:bacterial-type flagellum basal body"/>
    <property type="evidence" value="ECO:0007669"/>
    <property type="project" value="UniProtKB-SubCell"/>
</dbReference>
<dbReference type="InterPro" id="IPR037925">
    <property type="entry name" value="FlgE/F/G-like"/>
</dbReference>
<reference evidence="6 7" key="1">
    <citation type="submission" date="2019-02" db="EMBL/GenBank/DDBJ databases">
        <title>Deep-cultivation of Planctomycetes and their phenomic and genomic characterization uncovers novel biology.</title>
        <authorList>
            <person name="Wiegand S."/>
            <person name="Jogler M."/>
            <person name="Boedeker C."/>
            <person name="Pinto D."/>
            <person name="Vollmers J."/>
            <person name="Rivas-Marin E."/>
            <person name="Kohn T."/>
            <person name="Peeters S.H."/>
            <person name="Heuer A."/>
            <person name="Rast P."/>
            <person name="Oberbeckmann S."/>
            <person name="Bunk B."/>
            <person name="Jeske O."/>
            <person name="Meyerdierks A."/>
            <person name="Storesund J.E."/>
            <person name="Kallscheuer N."/>
            <person name="Luecker S."/>
            <person name="Lage O.M."/>
            <person name="Pohl T."/>
            <person name="Merkel B.J."/>
            <person name="Hornburger P."/>
            <person name="Mueller R.-W."/>
            <person name="Bruemmer F."/>
            <person name="Labrenz M."/>
            <person name="Spormann A.M."/>
            <person name="Op den Camp H."/>
            <person name="Overmann J."/>
            <person name="Amann R."/>
            <person name="Jetten M.S.M."/>
            <person name="Mascher T."/>
            <person name="Medema M.H."/>
            <person name="Devos D.P."/>
            <person name="Kaster A.-K."/>
            <person name="Ovreas L."/>
            <person name="Rohde M."/>
            <person name="Galperin M.Y."/>
            <person name="Jogler C."/>
        </authorList>
    </citation>
    <scope>NUCLEOTIDE SEQUENCE [LARGE SCALE GENOMIC DNA]</scope>
    <source>
        <strain evidence="6 7">Mal4</strain>
    </source>
</reference>
<dbReference type="Pfam" id="PF22692">
    <property type="entry name" value="LlgE_F_G_D1"/>
    <property type="match status" value="1"/>
</dbReference>
<evidence type="ECO:0000256" key="4">
    <source>
        <dbReference type="SAM" id="MobiDB-lite"/>
    </source>
</evidence>
<dbReference type="GO" id="GO:0071978">
    <property type="term" value="P:bacterial-type flagellum-dependent swarming motility"/>
    <property type="evidence" value="ECO:0007669"/>
    <property type="project" value="TreeGrafter"/>
</dbReference>
<evidence type="ECO:0000256" key="1">
    <source>
        <dbReference type="ARBA" id="ARBA00004117"/>
    </source>
</evidence>
<evidence type="ECO:0000313" key="6">
    <source>
        <dbReference type="EMBL" id="QDU40094.1"/>
    </source>
</evidence>
<keyword evidence="7" id="KW-1185">Reference proteome</keyword>
<keyword evidence="6" id="KW-0966">Cell projection</keyword>
<keyword evidence="6" id="KW-0282">Flagellum</keyword>
<dbReference type="RefSeq" id="WP_197443676.1">
    <property type="nucleotide sequence ID" value="NZ_CP036275.1"/>
</dbReference>
<gene>
    <name evidence="6" type="primary">flgG_1</name>
    <name evidence="6" type="ORF">Mal4_44480</name>
</gene>
<evidence type="ECO:0000256" key="2">
    <source>
        <dbReference type="ARBA" id="ARBA00009677"/>
    </source>
</evidence>
<dbReference type="AlphaFoldDB" id="A0A517ZC61"/>
<dbReference type="InterPro" id="IPR053967">
    <property type="entry name" value="LlgE_F_G-like_D1"/>
</dbReference>
<comment type="similarity">
    <text evidence="2">Belongs to the flagella basal body rod proteins family.</text>
</comment>
<protein>
    <submittedName>
        <fullName evidence="6">Flagellar basal-body rod protein FlgG</fullName>
    </submittedName>
</protein>
<dbReference type="PANTHER" id="PTHR30435">
    <property type="entry name" value="FLAGELLAR PROTEIN"/>
    <property type="match status" value="1"/>
</dbReference>
<dbReference type="PANTHER" id="PTHR30435:SF19">
    <property type="entry name" value="FLAGELLAR BASAL-BODY ROD PROTEIN FLGG"/>
    <property type="match status" value="1"/>
</dbReference>
<name>A0A517ZC61_9PLAN</name>
<organism evidence="6 7">
    <name type="scientific">Maioricimonas rarisocia</name>
    <dbReference type="NCBI Taxonomy" id="2528026"/>
    <lineage>
        <taxon>Bacteria</taxon>
        <taxon>Pseudomonadati</taxon>
        <taxon>Planctomycetota</taxon>
        <taxon>Planctomycetia</taxon>
        <taxon>Planctomycetales</taxon>
        <taxon>Planctomycetaceae</taxon>
        <taxon>Maioricimonas</taxon>
    </lineage>
</organism>
<feature type="domain" description="Flagellar hook protein FlgE/F/G-like D1" evidence="5">
    <location>
        <begin position="306"/>
        <end position="370"/>
    </location>
</feature>
<dbReference type="EMBL" id="CP036275">
    <property type="protein sequence ID" value="QDU40094.1"/>
    <property type="molecule type" value="Genomic_DNA"/>
</dbReference>
<evidence type="ECO:0000313" key="7">
    <source>
        <dbReference type="Proteomes" id="UP000320496"/>
    </source>
</evidence>
<accession>A0A517ZC61</accession>
<dbReference type="SUPFAM" id="SSF117143">
    <property type="entry name" value="Flagellar hook protein flgE"/>
    <property type="match status" value="1"/>
</dbReference>
<dbReference type="KEGG" id="mri:Mal4_44480"/>
<evidence type="ECO:0000256" key="3">
    <source>
        <dbReference type="ARBA" id="ARBA00023143"/>
    </source>
</evidence>
<evidence type="ECO:0000259" key="5">
    <source>
        <dbReference type="Pfam" id="PF22692"/>
    </source>
</evidence>
<feature type="region of interest" description="Disordered" evidence="4">
    <location>
        <begin position="102"/>
        <end position="124"/>
    </location>
</feature>
<comment type="subcellular location">
    <subcellularLocation>
        <location evidence="1">Bacterial flagellum basal body</location>
    </subcellularLocation>
</comment>
<keyword evidence="6" id="KW-0969">Cilium</keyword>